<protein>
    <recommendedName>
        <fullName evidence="3">DUF4843 domain-containing protein</fullName>
    </recommendedName>
</protein>
<dbReference type="PROSITE" id="PS51257">
    <property type="entry name" value="PROKAR_LIPOPROTEIN"/>
    <property type="match status" value="1"/>
</dbReference>
<dbReference type="Proteomes" id="UP000183253">
    <property type="component" value="Unassembled WGS sequence"/>
</dbReference>
<gene>
    <name evidence="1" type="ORF">SAMN05444145_11053</name>
</gene>
<keyword evidence="2" id="KW-1185">Reference proteome</keyword>
<evidence type="ECO:0008006" key="3">
    <source>
        <dbReference type="Google" id="ProtNLM"/>
    </source>
</evidence>
<dbReference type="STRING" id="1033731.SAMN05444145_11053"/>
<dbReference type="RefSeq" id="WP_010266105.1">
    <property type="nucleotide sequence ID" value="NZ_CAEG01000018.1"/>
</dbReference>
<evidence type="ECO:0000313" key="1">
    <source>
        <dbReference type="EMBL" id="SEA96276.1"/>
    </source>
</evidence>
<evidence type="ECO:0000313" key="2">
    <source>
        <dbReference type="Proteomes" id="UP000183253"/>
    </source>
</evidence>
<proteinExistence type="predicted"/>
<accession>A0A1H4FG71</accession>
<sequence>MKKILFLLAFTIGFISCNDEKHVWSFEDMFYFLHNDPSQEGWVEPVTKITVGPGAQVDLLVTRNAFAAKAHPKQTVKVIVEENLSAAKPGGDFILSEQVFNFRNKDVLQLPLRVNISGGTSGKKIVLRLDYGYYDECSPESRKGDKLIIKVK</sequence>
<name>A0A1H4FG71_9BACT</name>
<organism evidence="1 2">
    <name type="scientific">Alistipes timonensis JC136</name>
    <dbReference type="NCBI Taxonomy" id="1033731"/>
    <lineage>
        <taxon>Bacteria</taxon>
        <taxon>Pseudomonadati</taxon>
        <taxon>Bacteroidota</taxon>
        <taxon>Bacteroidia</taxon>
        <taxon>Bacteroidales</taxon>
        <taxon>Rikenellaceae</taxon>
        <taxon>Alistipes</taxon>
    </lineage>
</organism>
<dbReference type="EMBL" id="FNRI01000010">
    <property type="protein sequence ID" value="SEA96276.1"/>
    <property type="molecule type" value="Genomic_DNA"/>
</dbReference>
<dbReference type="AlphaFoldDB" id="A0A1H4FG71"/>
<dbReference type="OrthoDB" id="1450011at2"/>
<reference evidence="1 2" key="1">
    <citation type="submission" date="2016-10" db="EMBL/GenBank/DDBJ databases">
        <authorList>
            <person name="de Groot N.N."/>
        </authorList>
    </citation>
    <scope>NUCLEOTIDE SEQUENCE [LARGE SCALE GENOMIC DNA]</scope>
    <source>
        <strain evidence="1 2">DSM 25383</strain>
    </source>
</reference>